<keyword evidence="4 8" id="KW-0812">Transmembrane</keyword>
<organism evidence="9 10">
    <name type="scientific">Acorus gramineus</name>
    <name type="common">Dwarf sweet flag</name>
    <dbReference type="NCBI Taxonomy" id="55184"/>
    <lineage>
        <taxon>Eukaryota</taxon>
        <taxon>Viridiplantae</taxon>
        <taxon>Streptophyta</taxon>
        <taxon>Embryophyta</taxon>
        <taxon>Tracheophyta</taxon>
        <taxon>Spermatophyta</taxon>
        <taxon>Magnoliopsida</taxon>
        <taxon>Liliopsida</taxon>
        <taxon>Acoraceae</taxon>
        <taxon>Acorus</taxon>
    </lineage>
</organism>
<dbReference type="GO" id="GO:0071555">
    <property type="term" value="P:cell wall organization"/>
    <property type="evidence" value="ECO:0007669"/>
    <property type="project" value="UniProtKB-KW"/>
</dbReference>
<dbReference type="Pfam" id="PF03552">
    <property type="entry name" value="Cellulose_synt"/>
    <property type="match status" value="1"/>
</dbReference>
<evidence type="ECO:0000256" key="1">
    <source>
        <dbReference type="ARBA" id="ARBA00004308"/>
    </source>
</evidence>
<dbReference type="GO" id="GO:0012505">
    <property type="term" value="C:endomembrane system"/>
    <property type="evidence" value="ECO:0007669"/>
    <property type="project" value="UniProtKB-SubCell"/>
</dbReference>
<sequence>MAYLDEMVEFVSFKEGTLMKWWNHQRMWMIKGVTCFPVALLEFCLQKIGFSAAAFNVTNKSIDDAQSMCYEKGVFDFGVWSPFFLLLATMAGVNLVVLVVSVVRCVMEGGFGEVLVQVFLCVGVVVNCLPVYEAMMNCEGWKSVFCDPDEPAFLGDVPSRLNDVLSQHKRWMIGLLEVAFSKHNPLIYFIKTNPIAGFTTPSFLSGAFP</sequence>
<dbReference type="EMBL" id="JAUJYN010000027">
    <property type="protein sequence ID" value="KAK1258045.1"/>
    <property type="molecule type" value="Genomic_DNA"/>
</dbReference>
<evidence type="ECO:0000256" key="4">
    <source>
        <dbReference type="ARBA" id="ARBA00022692"/>
    </source>
</evidence>
<reference evidence="9" key="2">
    <citation type="submission" date="2023-06" db="EMBL/GenBank/DDBJ databases">
        <authorList>
            <person name="Ma L."/>
            <person name="Liu K.-W."/>
            <person name="Li Z."/>
            <person name="Hsiao Y.-Y."/>
            <person name="Qi Y."/>
            <person name="Fu T."/>
            <person name="Tang G."/>
            <person name="Zhang D."/>
            <person name="Sun W.-H."/>
            <person name="Liu D.-K."/>
            <person name="Li Y."/>
            <person name="Chen G.-Z."/>
            <person name="Liu X.-D."/>
            <person name="Liao X.-Y."/>
            <person name="Jiang Y.-T."/>
            <person name="Yu X."/>
            <person name="Hao Y."/>
            <person name="Huang J."/>
            <person name="Zhao X.-W."/>
            <person name="Ke S."/>
            <person name="Chen Y.-Y."/>
            <person name="Wu W.-L."/>
            <person name="Hsu J.-L."/>
            <person name="Lin Y.-F."/>
            <person name="Huang M.-D."/>
            <person name="Li C.-Y."/>
            <person name="Huang L."/>
            <person name="Wang Z.-W."/>
            <person name="Zhao X."/>
            <person name="Zhong W.-Y."/>
            <person name="Peng D.-H."/>
            <person name="Ahmad S."/>
            <person name="Lan S."/>
            <person name="Zhang J.-S."/>
            <person name="Tsai W.-C."/>
            <person name="Van De Peer Y."/>
            <person name="Liu Z.-J."/>
        </authorList>
    </citation>
    <scope>NUCLEOTIDE SEQUENCE</scope>
    <source>
        <strain evidence="9">SCP</strain>
        <tissue evidence="9">Leaves</tissue>
    </source>
</reference>
<feature type="transmembrane region" description="Helical" evidence="8">
    <location>
        <begin position="114"/>
        <end position="132"/>
    </location>
</feature>
<keyword evidence="6 8" id="KW-0472">Membrane</keyword>
<gene>
    <name evidence="9" type="ORF">QJS04_geneDACA021810</name>
</gene>
<dbReference type="GO" id="GO:0016760">
    <property type="term" value="F:cellulose synthase (UDP-forming) activity"/>
    <property type="evidence" value="ECO:0007669"/>
    <property type="project" value="InterPro"/>
</dbReference>
<reference evidence="9" key="1">
    <citation type="journal article" date="2023" name="Nat. Commun.">
        <title>Diploid and tetraploid genomes of Acorus and the evolution of monocots.</title>
        <authorList>
            <person name="Ma L."/>
            <person name="Liu K.W."/>
            <person name="Li Z."/>
            <person name="Hsiao Y.Y."/>
            <person name="Qi Y."/>
            <person name="Fu T."/>
            <person name="Tang G.D."/>
            <person name="Zhang D."/>
            <person name="Sun W.H."/>
            <person name="Liu D.K."/>
            <person name="Li Y."/>
            <person name="Chen G.Z."/>
            <person name="Liu X.D."/>
            <person name="Liao X.Y."/>
            <person name="Jiang Y.T."/>
            <person name="Yu X."/>
            <person name="Hao Y."/>
            <person name="Huang J."/>
            <person name="Zhao X.W."/>
            <person name="Ke S."/>
            <person name="Chen Y.Y."/>
            <person name="Wu W.L."/>
            <person name="Hsu J.L."/>
            <person name="Lin Y.F."/>
            <person name="Huang M.D."/>
            <person name="Li C.Y."/>
            <person name="Huang L."/>
            <person name="Wang Z.W."/>
            <person name="Zhao X."/>
            <person name="Zhong W.Y."/>
            <person name="Peng D.H."/>
            <person name="Ahmad S."/>
            <person name="Lan S."/>
            <person name="Zhang J.S."/>
            <person name="Tsai W.C."/>
            <person name="Van de Peer Y."/>
            <person name="Liu Z.J."/>
        </authorList>
    </citation>
    <scope>NUCLEOTIDE SEQUENCE</scope>
    <source>
        <strain evidence="9">SCP</strain>
    </source>
</reference>
<evidence type="ECO:0000256" key="2">
    <source>
        <dbReference type="ARBA" id="ARBA00022676"/>
    </source>
</evidence>
<protein>
    <submittedName>
        <fullName evidence="9">Cellulose synthase-like protein G1</fullName>
    </submittedName>
</protein>
<evidence type="ECO:0000313" key="9">
    <source>
        <dbReference type="EMBL" id="KAK1258045.1"/>
    </source>
</evidence>
<name>A0AAV9A277_ACOGR</name>
<evidence type="ECO:0000313" key="10">
    <source>
        <dbReference type="Proteomes" id="UP001179952"/>
    </source>
</evidence>
<keyword evidence="3" id="KW-0808">Transferase</keyword>
<dbReference type="PANTHER" id="PTHR13301">
    <property type="entry name" value="X-BOX TRANSCRIPTION FACTOR-RELATED"/>
    <property type="match status" value="1"/>
</dbReference>
<dbReference type="Proteomes" id="UP001179952">
    <property type="component" value="Unassembled WGS sequence"/>
</dbReference>
<evidence type="ECO:0000256" key="8">
    <source>
        <dbReference type="SAM" id="Phobius"/>
    </source>
</evidence>
<accession>A0AAV9A277</accession>
<evidence type="ECO:0000256" key="5">
    <source>
        <dbReference type="ARBA" id="ARBA00022989"/>
    </source>
</evidence>
<keyword evidence="7" id="KW-0961">Cell wall biogenesis/degradation</keyword>
<comment type="caution">
    <text evidence="9">The sequence shown here is derived from an EMBL/GenBank/DDBJ whole genome shotgun (WGS) entry which is preliminary data.</text>
</comment>
<dbReference type="GO" id="GO:0030244">
    <property type="term" value="P:cellulose biosynthetic process"/>
    <property type="evidence" value="ECO:0007669"/>
    <property type="project" value="InterPro"/>
</dbReference>
<feature type="transmembrane region" description="Helical" evidence="8">
    <location>
        <begin position="83"/>
        <end position="107"/>
    </location>
</feature>
<keyword evidence="5 8" id="KW-1133">Transmembrane helix</keyword>
<evidence type="ECO:0000256" key="3">
    <source>
        <dbReference type="ARBA" id="ARBA00022679"/>
    </source>
</evidence>
<dbReference type="GO" id="GO:0016020">
    <property type="term" value="C:membrane"/>
    <property type="evidence" value="ECO:0007669"/>
    <property type="project" value="InterPro"/>
</dbReference>
<evidence type="ECO:0000256" key="6">
    <source>
        <dbReference type="ARBA" id="ARBA00023136"/>
    </source>
</evidence>
<dbReference type="InterPro" id="IPR005150">
    <property type="entry name" value="Cellulose_synth"/>
</dbReference>
<keyword evidence="10" id="KW-1185">Reference proteome</keyword>
<evidence type="ECO:0000256" key="7">
    <source>
        <dbReference type="ARBA" id="ARBA00023316"/>
    </source>
</evidence>
<comment type="subcellular location">
    <subcellularLocation>
        <location evidence="1">Endomembrane system</location>
    </subcellularLocation>
</comment>
<dbReference type="AlphaFoldDB" id="A0AAV9A277"/>
<proteinExistence type="predicted"/>
<keyword evidence="2" id="KW-0328">Glycosyltransferase</keyword>